<keyword evidence="2" id="KW-1185">Reference proteome</keyword>
<sequence length="102" mass="12006">MRTQKPIRTPSFTRAISRLALDAFPRKKRFDQVIKVSLINPEEKRGGEGSSSFVMRWECQLLAAVAQELGLLDQEYHRHKQRMEEAHYFSWGDQNGYDDDKY</sequence>
<evidence type="ECO:0000313" key="1">
    <source>
        <dbReference type="EnsemblPlants" id="ORUFI04G12470.1"/>
    </source>
</evidence>
<reference evidence="2" key="1">
    <citation type="submission" date="2013-06" db="EMBL/GenBank/DDBJ databases">
        <authorList>
            <person name="Zhao Q."/>
        </authorList>
    </citation>
    <scope>NUCLEOTIDE SEQUENCE</scope>
    <source>
        <strain evidence="2">cv. W1943</strain>
    </source>
</reference>
<dbReference type="EnsemblPlants" id="ORUFI04G12470.1">
    <property type="protein sequence ID" value="ORUFI04G12470.1"/>
    <property type="gene ID" value="ORUFI04G12470"/>
</dbReference>
<dbReference type="AlphaFoldDB" id="A0A0E0P8M4"/>
<protein>
    <submittedName>
        <fullName evidence="1">Uncharacterized protein</fullName>
    </submittedName>
</protein>
<organism evidence="1 2">
    <name type="scientific">Oryza rufipogon</name>
    <name type="common">Brownbeard rice</name>
    <name type="synonym">Asian wild rice</name>
    <dbReference type="NCBI Taxonomy" id="4529"/>
    <lineage>
        <taxon>Eukaryota</taxon>
        <taxon>Viridiplantae</taxon>
        <taxon>Streptophyta</taxon>
        <taxon>Embryophyta</taxon>
        <taxon>Tracheophyta</taxon>
        <taxon>Spermatophyta</taxon>
        <taxon>Magnoliopsida</taxon>
        <taxon>Liliopsida</taxon>
        <taxon>Poales</taxon>
        <taxon>Poaceae</taxon>
        <taxon>BOP clade</taxon>
        <taxon>Oryzoideae</taxon>
        <taxon>Oryzeae</taxon>
        <taxon>Oryzinae</taxon>
        <taxon>Oryza</taxon>
    </lineage>
</organism>
<dbReference type="Proteomes" id="UP000008022">
    <property type="component" value="Unassembled WGS sequence"/>
</dbReference>
<name>A0A0E0P8M4_ORYRU</name>
<accession>A0A0E0P8M4</accession>
<evidence type="ECO:0000313" key="2">
    <source>
        <dbReference type="Proteomes" id="UP000008022"/>
    </source>
</evidence>
<dbReference type="HOGENOM" id="CLU_2282068_0_0_1"/>
<reference evidence="1" key="2">
    <citation type="submission" date="2015-06" db="UniProtKB">
        <authorList>
            <consortium name="EnsemblPlants"/>
        </authorList>
    </citation>
    <scope>IDENTIFICATION</scope>
</reference>
<dbReference type="Gramene" id="ORUFI04G12470.1">
    <property type="protein sequence ID" value="ORUFI04G12470.1"/>
    <property type="gene ID" value="ORUFI04G12470"/>
</dbReference>
<proteinExistence type="predicted"/>